<evidence type="ECO:0000313" key="1">
    <source>
        <dbReference type="EMBL" id="KAL0881943.1"/>
    </source>
</evidence>
<sequence>MFVGRCEPSRTIPSRLAAAVSCQIGYGFFSQSDIKTYTLGHLKTIPRKFEVRGENAKMEFKKYLNDIQDLTVGKNITVLYKVKVELMDREKRIKKKKLFKKINSKKYNVPLKKQSMKLSNFEVLMRKLAEESGQKKPNYELLSFLTTDKPAKPMTTKLIKKKYKPEVGNVKTNYAKVVKPVRNKEITLY</sequence>
<gene>
    <name evidence="1" type="ORF">ABMA27_001699</name>
</gene>
<accession>A0ABR3HZP4</accession>
<reference evidence="1 2" key="1">
    <citation type="submission" date="2024-06" db="EMBL/GenBank/DDBJ databases">
        <title>A chromosome-level genome assembly of beet webworm, Loxostege sticticalis.</title>
        <authorList>
            <person name="Zhang Y."/>
        </authorList>
    </citation>
    <scope>NUCLEOTIDE SEQUENCE [LARGE SCALE GENOMIC DNA]</scope>
    <source>
        <strain evidence="1">AQ026</strain>
        <tissue evidence="1">Whole body</tissue>
    </source>
</reference>
<name>A0ABR3HZP4_LOXSC</name>
<evidence type="ECO:0000313" key="2">
    <source>
        <dbReference type="Proteomes" id="UP001549920"/>
    </source>
</evidence>
<proteinExistence type="predicted"/>
<protein>
    <submittedName>
        <fullName evidence="1">Uncharacterized protein</fullName>
    </submittedName>
</protein>
<keyword evidence="2" id="KW-1185">Reference proteome</keyword>
<organism evidence="1 2">
    <name type="scientific">Loxostege sticticalis</name>
    <name type="common">Beet webworm moth</name>
    <dbReference type="NCBI Taxonomy" id="481309"/>
    <lineage>
        <taxon>Eukaryota</taxon>
        <taxon>Metazoa</taxon>
        <taxon>Ecdysozoa</taxon>
        <taxon>Arthropoda</taxon>
        <taxon>Hexapoda</taxon>
        <taxon>Insecta</taxon>
        <taxon>Pterygota</taxon>
        <taxon>Neoptera</taxon>
        <taxon>Endopterygota</taxon>
        <taxon>Lepidoptera</taxon>
        <taxon>Glossata</taxon>
        <taxon>Ditrysia</taxon>
        <taxon>Pyraloidea</taxon>
        <taxon>Crambidae</taxon>
        <taxon>Pyraustinae</taxon>
        <taxon>Loxostege</taxon>
    </lineage>
</organism>
<dbReference type="Proteomes" id="UP001549920">
    <property type="component" value="Unassembled WGS sequence"/>
</dbReference>
<comment type="caution">
    <text evidence="1">The sequence shown here is derived from an EMBL/GenBank/DDBJ whole genome shotgun (WGS) entry which is preliminary data.</text>
</comment>
<dbReference type="EMBL" id="JBEUOH010000011">
    <property type="protein sequence ID" value="KAL0881943.1"/>
    <property type="molecule type" value="Genomic_DNA"/>
</dbReference>